<dbReference type="InterPro" id="IPR055282">
    <property type="entry name" value="PPI1-4"/>
</dbReference>
<dbReference type="GO" id="GO:0005886">
    <property type="term" value="C:plasma membrane"/>
    <property type="evidence" value="ECO:0007669"/>
    <property type="project" value="UniProtKB-SubCell"/>
</dbReference>
<keyword evidence="4" id="KW-0812">Transmembrane</keyword>
<dbReference type="PROSITE" id="PS51718">
    <property type="entry name" value="G_DYNAMIN_2"/>
    <property type="match status" value="1"/>
</dbReference>
<keyword evidence="14" id="KW-1185">Reference proteome</keyword>
<evidence type="ECO:0000256" key="7">
    <source>
        <dbReference type="ARBA" id="ARBA00023054"/>
    </source>
</evidence>
<dbReference type="InterPro" id="IPR022812">
    <property type="entry name" value="Dynamin"/>
</dbReference>
<evidence type="ECO:0000256" key="9">
    <source>
        <dbReference type="ARBA" id="ARBA00038080"/>
    </source>
</evidence>
<feature type="compositionally biased region" description="Basic and acidic residues" evidence="11">
    <location>
        <begin position="403"/>
        <end position="416"/>
    </location>
</feature>
<comment type="subcellular location">
    <subcellularLocation>
        <location evidence="1">Cell membrane</location>
        <topology evidence="1">Single-pass membrane protein</topology>
    </subcellularLocation>
    <subcellularLocation>
        <location evidence="2">Endoplasmic reticulum membrane</location>
        <topology evidence="2">Single-pass membrane protein</topology>
    </subcellularLocation>
</comment>
<dbReference type="InterPro" id="IPR030381">
    <property type="entry name" value="G_DYNAMIN_dom"/>
</dbReference>
<dbReference type="EMBL" id="CACTIH010001864">
    <property type="protein sequence ID" value="CAA2966628.1"/>
    <property type="molecule type" value="Genomic_DNA"/>
</dbReference>
<feature type="compositionally biased region" description="Basic and acidic residues" evidence="11">
    <location>
        <begin position="505"/>
        <end position="524"/>
    </location>
</feature>
<feature type="compositionally biased region" description="Basic and acidic residues" evidence="11">
    <location>
        <begin position="371"/>
        <end position="380"/>
    </location>
</feature>
<evidence type="ECO:0000256" key="2">
    <source>
        <dbReference type="ARBA" id="ARBA00004389"/>
    </source>
</evidence>
<keyword evidence="6" id="KW-1133">Transmembrane helix</keyword>
<accession>A0A8S0QM20</accession>
<comment type="caution">
    <text evidence="13">The sequence shown here is derived from an EMBL/GenBank/DDBJ whole genome shotgun (WGS) entry which is preliminary data.</text>
</comment>
<keyword evidence="7 10" id="KW-0175">Coiled coil</keyword>
<dbReference type="InterPro" id="IPR045063">
    <property type="entry name" value="Dynamin_N"/>
</dbReference>
<feature type="region of interest" description="Disordered" evidence="11">
    <location>
        <begin position="366"/>
        <end position="525"/>
    </location>
</feature>
<feature type="compositionally biased region" description="Basic and acidic residues" evidence="11">
    <location>
        <begin position="37"/>
        <end position="51"/>
    </location>
</feature>
<sequence length="1391" mass="156572">MGVEVPESNLAISVETGNEEKISMENEKMNVKFGTHGVDEPAKEDGKKVSDADLPNNVADSWPEPSLIHSFYIVKYRPFQDQNLRAKLDLAEKELQKKNQARFQITEKLREKRAVRAQVISEIRSLSVENKQFRTIMDEKRKEMEPLQQALGKLRGAPNGGRERGSVICSSEEELNDLIKSLQYRIQHESIPLSEEKQILREIKQLEGTRDKVIANSAERARIQDALGEKEVIQDQVKLIGVDLDGVWKEKQVVNAKLNQLDEEKASIDKEINVLQDEPIAITEKRDKTFETIQEMRKQREHSNAHYYENRKLLIKAKELAAKKDVEALKELSHTEVEKFMSFFSTNKAFRDDYKRRVLPSLDMRQLSSDGRMRDPDEKPLVSVEAPTPSNTERIVKPNAKLPAKEDSVPPSHHDNSSVQKAQKGKNARNQKESNKKTENILDKIDLKDRDVSAGTHKLQKDDPPKLDETKLKEMKREEEIAKAKQAMERKKKEKKKAGAVVSQDSKEPTEAVAELEKTEEKVETPVPLKKKGWKENSDKHRARPREWWRPILSKDFSPMATTTTSENYLTTPTKTPAGEKSTSRKRHYHQSMDPSLARSASEFKTRFEAYNRLQAAAVAFGEKLPIPEIVAIGGQSDGKSSLLEALLGFRFNVREVEMGTRRPLILQMVHDPTAVEPRCRFQDEDSEEYGSPIVSSTAIADMIKSRTESLLKKTRSAVSSKPIVMRAEYAHCPNLTIVDTPGFILKSKKGEPENTPDEILSMVKSLASPPHRILLFLQQSSVEWCSSLWLDSIREIDPALKRTIIVVSKFDNRLKEFNDRWEVDRYFGANGYLGENTQPFFVALPKDRNTVPNEEFRRQISQVDAEVLHYLHDSVKGGFNEEKYKSYIGFGCLRDYLESELQKKYKEATPTTLSLLERRYSEVTADLDRIETKIQATSNVAHLRRSAMLHAASICNHLGAVLDGAADPAPEQWGKTTDEEKSESGLGGWPGVTEDVKPPNATLRLYGGAAFERVVHEFRCATYSVECPAVSREKVANILLAHAGRGGNRGVAEAAAEIARAAARSWLAPLLDLACDRLSCVLGNLFDIAVERDRHHPSVGGKKSGDMDGYVAFHAALRHSYNCFIKDLAEQCKQVVRYHLDSVTSPYSQVCYEDFRGSFDSGVNSIHRFNQASAGSFCLELSDGGRPALRKEIMNDQENIPPEKDETTPGKVAEAREGLKDCQMTVPETPSPDQPCDGNYPIKKELGHCIEVGARKRQSRITGSNRNLDPLKGQDGGSLLFGSGDARSRSGSTYLEICSSAAQHFARIREILVERSVASTLNSSFLTPCREHLMVALGLDLFAVSDEKFMEMFVAPGAIDSLEKERLSLQKRQKILHSCLNEFKNIARSL</sequence>
<feature type="compositionally biased region" description="Basic and acidic residues" evidence="11">
    <location>
        <begin position="459"/>
        <end position="491"/>
    </location>
</feature>
<dbReference type="SUPFAM" id="SSF52540">
    <property type="entry name" value="P-loop containing nucleoside triphosphate hydrolases"/>
    <property type="match status" value="1"/>
</dbReference>
<dbReference type="PRINTS" id="PR00195">
    <property type="entry name" value="DYNAMIN"/>
</dbReference>
<evidence type="ECO:0000313" key="13">
    <source>
        <dbReference type="EMBL" id="CAA2966628.1"/>
    </source>
</evidence>
<protein>
    <submittedName>
        <fullName evidence="13">Dynamin-related 5A</fullName>
    </submittedName>
</protein>
<organism evidence="13 14">
    <name type="scientific">Olea europaea subsp. europaea</name>
    <dbReference type="NCBI Taxonomy" id="158383"/>
    <lineage>
        <taxon>Eukaryota</taxon>
        <taxon>Viridiplantae</taxon>
        <taxon>Streptophyta</taxon>
        <taxon>Embryophyta</taxon>
        <taxon>Tracheophyta</taxon>
        <taxon>Spermatophyta</taxon>
        <taxon>Magnoliopsida</taxon>
        <taxon>eudicotyledons</taxon>
        <taxon>Gunneridae</taxon>
        <taxon>Pentapetalae</taxon>
        <taxon>asterids</taxon>
        <taxon>lamiids</taxon>
        <taxon>Lamiales</taxon>
        <taxon>Oleaceae</taxon>
        <taxon>Oleeae</taxon>
        <taxon>Olea</taxon>
    </lineage>
</organism>
<dbReference type="Gramene" id="OE9A059870T1">
    <property type="protein sequence ID" value="OE9A059870C1"/>
    <property type="gene ID" value="OE9A059870"/>
</dbReference>
<proteinExistence type="inferred from homology"/>
<dbReference type="OrthoDB" id="5061070at2759"/>
<keyword evidence="8" id="KW-0472">Membrane</keyword>
<evidence type="ECO:0000256" key="10">
    <source>
        <dbReference type="SAM" id="Coils"/>
    </source>
</evidence>
<dbReference type="InterPro" id="IPR001401">
    <property type="entry name" value="Dynamin_GTPase"/>
</dbReference>
<feature type="region of interest" description="Disordered" evidence="11">
    <location>
        <begin position="563"/>
        <end position="597"/>
    </location>
</feature>
<feature type="coiled-coil region" evidence="10">
    <location>
        <begin position="81"/>
        <end position="108"/>
    </location>
</feature>
<evidence type="ECO:0000256" key="4">
    <source>
        <dbReference type="ARBA" id="ARBA00022692"/>
    </source>
</evidence>
<evidence type="ECO:0000313" key="14">
    <source>
        <dbReference type="Proteomes" id="UP000594638"/>
    </source>
</evidence>
<feature type="compositionally biased region" description="Basic and acidic residues" evidence="11">
    <location>
        <begin position="430"/>
        <end position="452"/>
    </location>
</feature>
<dbReference type="PANTHER" id="PTHR32219:SF2">
    <property type="entry name" value="PROTON PUMP-INTERACTOR 1"/>
    <property type="match status" value="1"/>
</dbReference>
<dbReference type="CDD" id="cd08771">
    <property type="entry name" value="DLP_1"/>
    <property type="match status" value="1"/>
</dbReference>
<reference evidence="13 14" key="1">
    <citation type="submission" date="2019-12" db="EMBL/GenBank/DDBJ databases">
        <authorList>
            <person name="Alioto T."/>
            <person name="Alioto T."/>
            <person name="Gomez Garrido J."/>
        </authorList>
    </citation>
    <scope>NUCLEOTIDE SEQUENCE [LARGE SCALE GENOMIC DNA]</scope>
</reference>
<feature type="domain" description="Dynamin-type G" evidence="12">
    <location>
        <begin position="624"/>
        <end position="911"/>
    </location>
</feature>
<evidence type="ECO:0000256" key="11">
    <source>
        <dbReference type="SAM" id="MobiDB-lite"/>
    </source>
</evidence>
<dbReference type="SMART" id="SM00053">
    <property type="entry name" value="DYNc"/>
    <property type="match status" value="1"/>
</dbReference>
<dbReference type="GO" id="GO:0003924">
    <property type="term" value="F:GTPase activity"/>
    <property type="evidence" value="ECO:0007669"/>
    <property type="project" value="InterPro"/>
</dbReference>
<name>A0A8S0QM20_OLEEU</name>
<dbReference type="GO" id="GO:0005525">
    <property type="term" value="F:GTP binding"/>
    <property type="evidence" value="ECO:0007669"/>
    <property type="project" value="InterPro"/>
</dbReference>
<dbReference type="PANTHER" id="PTHR32219">
    <property type="entry name" value="RNA-BINDING PROTEIN YLMH-RELATED"/>
    <property type="match status" value="1"/>
</dbReference>
<dbReference type="InterPro" id="IPR027417">
    <property type="entry name" value="P-loop_NTPase"/>
</dbReference>
<dbReference type="Gene3D" id="3.40.50.300">
    <property type="entry name" value="P-loop containing nucleotide triphosphate hydrolases"/>
    <property type="match status" value="1"/>
</dbReference>
<dbReference type="Proteomes" id="UP000594638">
    <property type="component" value="Unassembled WGS sequence"/>
</dbReference>
<dbReference type="GO" id="GO:0005789">
    <property type="term" value="C:endoplasmic reticulum membrane"/>
    <property type="evidence" value="ECO:0007669"/>
    <property type="project" value="UniProtKB-SubCell"/>
</dbReference>
<feature type="compositionally biased region" description="Polar residues" evidence="11">
    <location>
        <begin position="563"/>
        <end position="575"/>
    </location>
</feature>
<gene>
    <name evidence="13" type="ORF">OLEA9_A059870</name>
</gene>
<evidence type="ECO:0000256" key="3">
    <source>
        <dbReference type="ARBA" id="ARBA00022475"/>
    </source>
</evidence>
<evidence type="ECO:0000259" key="12">
    <source>
        <dbReference type="PROSITE" id="PS51718"/>
    </source>
</evidence>
<feature type="coiled-coil region" evidence="10">
    <location>
        <begin position="251"/>
        <end position="278"/>
    </location>
</feature>
<comment type="similarity">
    <text evidence="9">Belongs to the plant Proton pump-interactor protein family.</text>
</comment>
<evidence type="ECO:0000256" key="1">
    <source>
        <dbReference type="ARBA" id="ARBA00004162"/>
    </source>
</evidence>
<feature type="region of interest" description="Disordered" evidence="11">
    <location>
        <begin position="35"/>
        <end position="57"/>
    </location>
</feature>
<dbReference type="FunFam" id="3.40.50.300:FF:001030">
    <property type="entry name" value="Dynamin-related protein 5A"/>
    <property type="match status" value="1"/>
</dbReference>
<keyword evidence="5" id="KW-0256">Endoplasmic reticulum</keyword>
<dbReference type="Pfam" id="PF00350">
    <property type="entry name" value="Dynamin_N"/>
    <property type="match status" value="1"/>
</dbReference>
<keyword evidence="3" id="KW-1003">Cell membrane</keyword>
<feature type="region of interest" description="Disordered" evidence="11">
    <location>
        <begin position="967"/>
        <end position="994"/>
    </location>
</feature>
<evidence type="ECO:0000256" key="6">
    <source>
        <dbReference type="ARBA" id="ARBA00022989"/>
    </source>
</evidence>
<evidence type="ECO:0000256" key="8">
    <source>
        <dbReference type="ARBA" id="ARBA00023136"/>
    </source>
</evidence>
<evidence type="ECO:0000256" key="5">
    <source>
        <dbReference type="ARBA" id="ARBA00022824"/>
    </source>
</evidence>